<keyword evidence="11" id="KW-1185">Reference proteome</keyword>
<evidence type="ECO:0000256" key="8">
    <source>
        <dbReference type="SAM" id="SignalP"/>
    </source>
</evidence>
<protein>
    <recommendedName>
        <fullName evidence="2">histidine kinase</fullName>
        <ecNumber evidence="2">2.7.13.3</ecNumber>
    </recommendedName>
</protein>
<dbReference type="GO" id="GO:0004673">
    <property type="term" value="F:protein histidine kinase activity"/>
    <property type="evidence" value="ECO:0007669"/>
    <property type="project" value="UniProtKB-EC"/>
</dbReference>
<feature type="compositionally biased region" description="Basic and acidic residues" evidence="7">
    <location>
        <begin position="963"/>
        <end position="973"/>
    </location>
</feature>
<feature type="region of interest" description="Disordered" evidence="7">
    <location>
        <begin position="675"/>
        <end position="709"/>
    </location>
</feature>
<gene>
    <name evidence="10" type="ORF">RVR_6916</name>
</gene>
<dbReference type="EMBL" id="AP018365">
    <property type="protein sequence ID" value="BBB00036.1"/>
    <property type="molecule type" value="Genomic_DNA"/>
</dbReference>
<evidence type="ECO:0000313" key="10">
    <source>
        <dbReference type="EMBL" id="BBB00036.1"/>
    </source>
</evidence>
<dbReference type="InterPro" id="IPR036890">
    <property type="entry name" value="HATPase_C_sf"/>
</dbReference>
<dbReference type="Pfam" id="PF08376">
    <property type="entry name" value="NIT"/>
    <property type="match status" value="1"/>
</dbReference>
<reference evidence="10 11" key="2">
    <citation type="journal article" date="2011" name="J. Antibiot.">
        <title>Furaquinocins I and J: novel polyketide isoprenoid hybrid compounds from Streptomyces reveromyceticus SN-593.</title>
        <authorList>
            <person name="Panthee S."/>
            <person name="Takahashi S."/>
            <person name="Takagi H."/>
            <person name="Nogawa T."/>
            <person name="Oowada E."/>
            <person name="Uramoto M."/>
            <person name="Osada H."/>
        </authorList>
    </citation>
    <scope>NUCLEOTIDE SEQUENCE [LARGE SCALE GENOMIC DNA]</scope>
    <source>
        <strain evidence="10 11">SN-593</strain>
    </source>
</reference>
<dbReference type="EC" id="2.7.13.3" evidence="2"/>
<feature type="region of interest" description="Disordered" evidence="7">
    <location>
        <begin position="748"/>
        <end position="1129"/>
    </location>
</feature>
<reference evidence="10 11" key="1">
    <citation type="journal article" date="2010" name="J. Bacteriol.">
        <title>Biochemical characterization of a novel indole prenyltransferase from Streptomyces sp. SN-593.</title>
        <authorList>
            <person name="Takahashi S."/>
            <person name="Takagi H."/>
            <person name="Toyoda A."/>
            <person name="Uramoto M."/>
            <person name="Nogawa T."/>
            <person name="Ueki M."/>
            <person name="Sakaki Y."/>
            <person name="Osada H."/>
        </authorList>
    </citation>
    <scope>NUCLEOTIDE SEQUENCE [LARGE SCALE GENOMIC DNA]</scope>
    <source>
        <strain evidence="10 11">SN-593</strain>
    </source>
</reference>
<dbReference type="KEGG" id="arev:RVR_6916"/>
<evidence type="ECO:0000256" key="5">
    <source>
        <dbReference type="ARBA" id="ARBA00022777"/>
    </source>
</evidence>
<dbReference type="Gene3D" id="3.30.565.10">
    <property type="entry name" value="Histidine kinase-like ATPase, C-terminal domain"/>
    <property type="match status" value="1"/>
</dbReference>
<dbReference type="GO" id="GO:0000160">
    <property type="term" value="P:phosphorelay signal transduction system"/>
    <property type="evidence" value="ECO:0007669"/>
    <property type="project" value="UniProtKB-KW"/>
</dbReference>
<dbReference type="PANTHER" id="PTHR44936">
    <property type="entry name" value="SENSOR PROTEIN CREC"/>
    <property type="match status" value="1"/>
</dbReference>
<feature type="compositionally biased region" description="Low complexity" evidence="7">
    <location>
        <begin position="900"/>
        <end position="924"/>
    </location>
</feature>
<organism evidence="10 11">
    <name type="scientific">Actinacidiphila reveromycinica</name>
    <dbReference type="NCBI Taxonomy" id="659352"/>
    <lineage>
        <taxon>Bacteria</taxon>
        <taxon>Bacillati</taxon>
        <taxon>Actinomycetota</taxon>
        <taxon>Actinomycetes</taxon>
        <taxon>Kitasatosporales</taxon>
        <taxon>Streptomycetaceae</taxon>
        <taxon>Actinacidiphila</taxon>
    </lineage>
</organism>
<dbReference type="InterPro" id="IPR005467">
    <property type="entry name" value="His_kinase_dom"/>
</dbReference>
<evidence type="ECO:0000313" key="11">
    <source>
        <dbReference type="Proteomes" id="UP000595703"/>
    </source>
</evidence>
<feature type="compositionally biased region" description="Low complexity" evidence="7">
    <location>
        <begin position="994"/>
        <end position="1035"/>
    </location>
</feature>
<comment type="catalytic activity">
    <reaction evidence="1">
        <text>ATP + protein L-histidine = ADP + protein N-phospho-L-histidine.</text>
        <dbReference type="EC" id="2.7.13.3"/>
    </reaction>
</comment>
<dbReference type="Proteomes" id="UP000595703">
    <property type="component" value="Chromosome"/>
</dbReference>
<dbReference type="InterPro" id="IPR013587">
    <property type="entry name" value="Nitrate/nitrite_sensing"/>
</dbReference>
<dbReference type="SUPFAM" id="SSF55874">
    <property type="entry name" value="ATPase domain of HSP90 chaperone/DNA topoisomerase II/histidine kinase"/>
    <property type="match status" value="1"/>
</dbReference>
<keyword evidence="3" id="KW-0597">Phosphoprotein</keyword>
<dbReference type="SMART" id="SM00387">
    <property type="entry name" value="HATPase_c"/>
    <property type="match status" value="1"/>
</dbReference>
<evidence type="ECO:0000256" key="1">
    <source>
        <dbReference type="ARBA" id="ARBA00000085"/>
    </source>
</evidence>
<dbReference type="PROSITE" id="PS50109">
    <property type="entry name" value="HIS_KIN"/>
    <property type="match status" value="1"/>
</dbReference>
<sequence length="1129" mass="115416">MRAPTVRERRPRRRERRVRQRMLAALLVCAAIVLAAAAPGVALAAGDLSSAQDRVDAARLASLATALAADLADERDDLAVSVAAGRPAAPTADQQRTDRRLAEATGGHLSADLRTALGTLTAVRRSARASSSAPAAVAAYQPLVDAVGRAVGPVTAPLERATAAAAVQRGLLVAGLTATGTQRGLVADAQAARLQERAALAEFHAAAPVGVRTDYDQTVTGADTAEADRDLDQLLGGTELTPADRELGAGKVATALAARLSLMRGVASSAAADEAAGADAHRGHEVTVLELRAALAALCLILLVAVLVTLFRTLTRPLAALHRWSRTSPDSGQGSEVIGTDEFAAVARRVNALTHQAQGLRTRAAELDAEHAEAAAAHTALAAAHTALTSEHSALTSEHSALATDHRAVLAAGAELARTRDDLMRSREEIAEQLNRATARQATQVVHVNLALRTLGLIERQLALIEGMEEHEQEPDRLATLFRLDHLATRMRRNSENMLVLTGTEHSHGATARPVPLIDVARAALSEVERYERVRILAMPEGEVAGRAADDVSHLVAELLDNATAFSAPEAEVHLSGWVTEGGEVMVAVEDAGIGVPAERIDRLNALLLDPDPPAPGAAAGLGLYVVARLAHRHGVRVQLRPHANGGTSAVVVLPRLLVPGVDPLARVLPGRREGAHAPAYGTSAQAPAPGMPYGADAELPPADRVLGGEPVLGAAAGVPGTAEQPGPAAVVPLVPAQQAAVAPEPLVLGKPLGGQPSAGHGAHATPDTAGPEAGALPAAEPAPGARPPLARRLRPQPESESGTQPPHQPQPAPEPPLAPEPASALGQFPQSASEPASVLRQFPQPASAHAPASASAPVPASAPRPRQAQPAAESVRAPRSEPASALRQFPQPAAESVVPGPLAAPPAAQGPSARAQPAAAAAPAAPPPPARRPLARPGGAAPRPGQQGTGAPRSVHPADAPAEPRVRVERLDVPPAPMSPSAGSGMQMQPLKAETANAPAYAPEPPSAAGAPMAGQASAPVPSAEHARAAYAPRHAADAPPAPPAADGALPRRVRKASGIRHAAQDGRRRTEPLDAQGLRRKLAGLQRGLRDGRRDAALEAGGAAAKTSAAPSATAASPGDTVEEATR</sequence>
<evidence type="ECO:0000256" key="7">
    <source>
        <dbReference type="SAM" id="MobiDB-lite"/>
    </source>
</evidence>
<dbReference type="AlphaFoldDB" id="A0A7U3UTJ4"/>
<feature type="compositionally biased region" description="Pro residues" evidence="7">
    <location>
        <begin position="807"/>
        <end position="820"/>
    </location>
</feature>
<dbReference type="InterPro" id="IPR050980">
    <property type="entry name" value="2C_sensor_his_kinase"/>
</dbReference>
<feature type="compositionally biased region" description="Low complexity" evidence="7">
    <location>
        <begin position="770"/>
        <end position="789"/>
    </location>
</feature>
<feature type="compositionally biased region" description="Low complexity" evidence="7">
    <location>
        <begin position="936"/>
        <end position="954"/>
    </location>
</feature>
<feature type="compositionally biased region" description="Low complexity" evidence="7">
    <location>
        <begin position="1100"/>
        <end position="1122"/>
    </location>
</feature>
<feature type="compositionally biased region" description="Low complexity" evidence="7">
    <location>
        <begin position="844"/>
        <end position="873"/>
    </location>
</feature>
<evidence type="ECO:0000256" key="4">
    <source>
        <dbReference type="ARBA" id="ARBA00022679"/>
    </source>
</evidence>
<keyword evidence="5 10" id="KW-0418">Kinase</keyword>
<keyword evidence="4" id="KW-0808">Transferase</keyword>
<accession>A0A7U3UTJ4</accession>
<feature type="chain" id="PRO_5032300227" description="histidine kinase" evidence="8">
    <location>
        <begin position="45"/>
        <end position="1129"/>
    </location>
</feature>
<evidence type="ECO:0000256" key="6">
    <source>
        <dbReference type="ARBA" id="ARBA00023012"/>
    </source>
</evidence>
<dbReference type="Pfam" id="PF02518">
    <property type="entry name" value="HATPase_c"/>
    <property type="match status" value="1"/>
</dbReference>
<reference evidence="10 11" key="4">
    <citation type="journal article" date="2020" name="Sci. Rep.">
        <title>beta-carboline chemical signals induce reveromycin production through a LuxR family regulator in Streptomyces sp. SN-593.</title>
        <authorList>
            <person name="Panthee S."/>
            <person name="Kito N."/>
            <person name="Hayashi T."/>
            <person name="Shimizu T."/>
            <person name="Ishikawa J."/>
            <person name="Hamamoto H."/>
            <person name="Osada H."/>
            <person name="Takahashi S."/>
        </authorList>
    </citation>
    <scope>NUCLEOTIDE SEQUENCE [LARGE SCALE GENOMIC DNA]</scope>
    <source>
        <strain evidence="10 11">SN-593</strain>
    </source>
</reference>
<evidence type="ECO:0000256" key="2">
    <source>
        <dbReference type="ARBA" id="ARBA00012438"/>
    </source>
</evidence>
<feature type="compositionally biased region" description="Basic and acidic residues" evidence="7">
    <location>
        <begin position="1090"/>
        <end position="1099"/>
    </location>
</feature>
<evidence type="ECO:0000259" key="9">
    <source>
        <dbReference type="PROSITE" id="PS50109"/>
    </source>
</evidence>
<feature type="compositionally biased region" description="Basic and acidic residues" evidence="7">
    <location>
        <begin position="1064"/>
        <end position="1074"/>
    </location>
</feature>
<name>A0A7U3UTJ4_9ACTN</name>
<feature type="signal peptide" evidence="8">
    <location>
        <begin position="1"/>
        <end position="44"/>
    </location>
</feature>
<keyword evidence="6" id="KW-0902">Two-component regulatory system</keyword>
<dbReference type="InterPro" id="IPR003594">
    <property type="entry name" value="HATPase_dom"/>
</dbReference>
<proteinExistence type="predicted"/>
<evidence type="ECO:0000256" key="3">
    <source>
        <dbReference type="ARBA" id="ARBA00022553"/>
    </source>
</evidence>
<reference evidence="10 11" key="3">
    <citation type="journal article" date="2011" name="Nat. Chem. Biol.">
        <title>Reveromycin A biosynthesis uses RevG and RevJ for stereospecific spiroacetal formation.</title>
        <authorList>
            <person name="Takahashi S."/>
            <person name="Toyoda A."/>
            <person name="Sekiyama Y."/>
            <person name="Takagi H."/>
            <person name="Nogawa T."/>
            <person name="Uramoto M."/>
            <person name="Suzuki R."/>
            <person name="Koshino H."/>
            <person name="Kumano T."/>
            <person name="Panthee S."/>
            <person name="Dairi T."/>
            <person name="Ishikawa J."/>
            <person name="Ikeda H."/>
            <person name="Sakaki Y."/>
            <person name="Osada H."/>
        </authorList>
    </citation>
    <scope>NUCLEOTIDE SEQUENCE [LARGE SCALE GENOMIC DNA]</scope>
    <source>
        <strain evidence="10 11">SN-593</strain>
    </source>
</reference>
<feature type="domain" description="Histidine kinase" evidence="9">
    <location>
        <begin position="552"/>
        <end position="658"/>
    </location>
</feature>
<keyword evidence="8" id="KW-0732">Signal</keyword>
<dbReference type="PANTHER" id="PTHR44936:SF9">
    <property type="entry name" value="SENSOR PROTEIN CREC"/>
    <property type="match status" value="1"/>
</dbReference>